<dbReference type="EMBL" id="JBAHYK010000642">
    <property type="protein sequence ID" value="KAL0572337.1"/>
    <property type="molecule type" value="Genomic_DNA"/>
</dbReference>
<sequence>MPTVPRTSEKPQPDIGTIVLSSVGHRFCFAYQEESDPIPYHFRICALQHGQSGIGLEDSVPSWRKVKPVVGVYNWTWTSTMEKSTPVNGGGGYSESVGVSTEAAKVAPNEDLAKRLWKWTEVELKDY</sequence>
<comment type="caution">
    <text evidence="1">The sequence shown here is derived from an EMBL/GenBank/DDBJ whole genome shotgun (WGS) entry which is preliminary data.</text>
</comment>
<keyword evidence="2" id="KW-1185">Reference proteome</keyword>
<protein>
    <submittedName>
        <fullName evidence="1">Uncharacterized protein</fullName>
    </submittedName>
</protein>
<organism evidence="1 2">
    <name type="scientific">Marasmius crinis-equi</name>
    <dbReference type="NCBI Taxonomy" id="585013"/>
    <lineage>
        <taxon>Eukaryota</taxon>
        <taxon>Fungi</taxon>
        <taxon>Dikarya</taxon>
        <taxon>Basidiomycota</taxon>
        <taxon>Agaricomycotina</taxon>
        <taxon>Agaricomycetes</taxon>
        <taxon>Agaricomycetidae</taxon>
        <taxon>Agaricales</taxon>
        <taxon>Marasmiineae</taxon>
        <taxon>Marasmiaceae</taxon>
        <taxon>Marasmius</taxon>
    </lineage>
</organism>
<evidence type="ECO:0000313" key="2">
    <source>
        <dbReference type="Proteomes" id="UP001465976"/>
    </source>
</evidence>
<dbReference type="Proteomes" id="UP001465976">
    <property type="component" value="Unassembled WGS sequence"/>
</dbReference>
<name>A0ABR3FB64_9AGAR</name>
<proteinExistence type="predicted"/>
<reference evidence="1 2" key="1">
    <citation type="submission" date="2024-02" db="EMBL/GenBank/DDBJ databases">
        <title>A draft genome for the cacao thread blight pathogen Marasmius crinis-equi.</title>
        <authorList>
            <person name="Cohen S.P."/>
            <person name="Baruah I.K."/>
            <person name="Amoako-Attah I."/>
            <person name="Bukari Y."/>
            <person name="Meinhardt L.W."/>
            <person name="Bailey B.A."/>
        </authorList>
    </citation>
    <scope>NUCLEOTIDE SEQUENCE [LARGE SCALE GENOMIC DNA]</scope>
    <source>
        <strain evidence="1 2">GH-76</strain>
    </source>
</reference>
<evidence type="ECO:0000313" key="1">
    <source>
        <dbReference type="EMBL" id="KAL0572337.1"/>
    </source>
</evidence>
<accession>A0ABR3FB64</accession>
<gene>
    <name evidence="1" type="ORF">V5O48_009627</name>
</gene>